<keyword evidence="1" id="KW-0472">Membrane</keyword>
<evidence type="ECO:0000313" key="3">
    <source>
        <dbReference type="Proteomes" id="UP000226080"/>
    </source>
</evidence>
<feature type="transmembrane region" description="Helical" evidence="1">
    <location>
        <begin position="155"/>
        <end position="172"/>
    </location>
</feature>
<proteinExistence type="predicted"/>
<dbReference type="RefSeq" id="WP_099308869.1">
    <property type="nucleotide sequence ID" value="NZ_PCGV01000001.1"/>
</dbReference>
<comment type="caution">
    <text evidence="2">The sequence shown here is derived from an EMBL/GenBank/DDBJ whole genome shotgun (WGS) entry which is preliminary data.</text>
</comment>
<dbReference type="EMBL" id="PCGW01000001">
    <property type="protein sequence ID" value="PHO21633.1"/>
    <property type="molecule type" value="Genomic_DNA"/>
</dbReference>
<feature type="transmembrane region" description="Helical" evidence="1">
    <location>
        <begin position="37"/>
        <end position="57"/>
    </location>
</feature>
<dbReference type="Proteomes" id="UP000226080">
    <property type="component" value="Unassembled WGS sequence"/>
</dbReference>
<feature type="transmembrane region" description="Helical" evidence="1">
    <location>
        <begin position="92"/>
        <end position="112"/>
    </location>
</feature>
<keyword evidence="3" id="KW-1185">Reference proteome</keyword>
<reference evidence="2 3" key="1">
    <citation type="submission" date="2017-10" db="EMBL/GenBank/DDBJ databases">
        <title>Draft genome sequences of Aggregatibacter actinomycetemcomitans strains 310a and 310b.</title>
        <authorList>
            <person name="May A.C."/>
            <person name="Ohta H."/>
            <person name="Maeda H."/>
            <person name="Kokeguchi S."/>
            <person name="Cugini C."/>
        </authorList>
    </citation>
    <scope>NUCLEOTIDE SEQUENCE [LARGE SCALE GENOMIC DNA]</scope>
    <source>
        <strain evidence="2 3">310b</strain>
    </source>
</reference>
<evidence type="ECO:0000313" key="2">
    <source>
        <dbReference type="EMBL" id="PHO21633.1"/>
    </source>
</evidence>
<feature type="transmembrane region" description="Helical" evidence="1">
    <location>
        <begin position="217"/>
        <end position="238"/>
    </location>
</feature>
<feature type="transmembrane region" description="Helical" evidence="1">
    <location>
        <begin position="69"/>
        <end position="86"/>
    </location>
</feature>
<keyword evidence="1" id="KW-1133">Transmembrane helix</keyword>
<feature type="transmembrane region" description="Helical" evidence="1">
    <location>
        <begin position="179"/>
        <end position="205"/>
    </location>
</feature>
<accession>A0A2G1DT06</accession>
<feature type="transmembrane region" description="Helical" evidence="1">
    <location>
        <begin position="124"/>
        <end position="143"/>
    </location>
</feature>
<feature type="transmembrane region" description="Helical" evidence="1">
    <location>
        <begin position="245"/>
        <end position="266"/>
    </location>
</feature>
<gene>
    <name evidence="2" type="ORF">CQR80_00620</name>
</gene>
<evidence type="ECO:0008006" key="4">
    <source>
        <dbReference type="Google" id="ProtNLM"/>
    </source>
</evidence>
<feature type="transmembrane region" description="Helical" evidence="1">
    <location>
        <begin position="12"/>
        <end position="31"/>
    </location>
</feature>
<sequence length="268" mass="30223">MSEQQPKFLTALSSLAPILFLLVIDIFTLWLQAQSKAVSHLALGVLTAQLICLVVFIKGEICNGQRSRLSRANLYFTLFWLVWFLLSFWSNYHYILTDFVSVCGLAMALTTWKQPQEDELRNGLLKMAGLIGLLGTTCYAITLFDEVNLIQFNPLAQMLLGVILANLMLVIARNRLQQFIALLILCMVAFLALNAIFVATALFHLYQQSAVVFANEFALLLYFALHVVMALILGLHVFKKWTLSYSTLFILFLIAASLPLWVNFAYVA</sequence>
<name>A0A2G1DT06_AGGAC</name>
<protein>
    <recommendedName>
        <fullName evidence="4">Gamma-glutamyl phosphate reductase</fullName>
    </recommendedName>
</protein>
<evidence type="ECO:0000256" key="1">
    <source>
        <dbReference type="SAM" id="Phobius"/>
    </source>
</evidence>
<keyword evidence="1" id="KW-0812">Transmembrane</keyword>
<organism evidence="2 3">
    <name type="scientific">Aggregatibacter actinomycetemcomitans</name>
    <name type="common">Actinobacillus actinomycetemcomitans</name>
    <name type="synonym">Haemophilus actinomycetemcomitans</name>
    <dbReference type="NCBI Taxonomy" id="714"/>
    <lineage>
        <taxon>Bacteria</taxon>
        <taxon>Pseudomonadati</taxon>
        <taxon>Pseudomonadota</taxon>
        <taxon>Gammaproteobacteria</taxon>
        <taxon>Pasteurellales</taxon>
        <taxon>Pasteurellaceae</taxon>
        <taxon>Aggregatibacter</taxon>
    </lineage>
</organism>